<dbReference type="Gene3D" id="3.50.50.60">
    <property type="entry name" value="FAD/NAD(P)-binding domain"/>
    <property type="match status" value="2"/>
</dbReference>
<dbReference type="AlphaFoldDB" id="A0A1Y4LBA1"/>
<keyword evidence="4" id="KW-0274">FAD</keyword>
<comment type="catalytic activity">
    <reaction evidence="4">
        <text>[thioredoxin]-dithiol + NADP(+) = [thioredoxin]-disulfide + NADPH + H(+)</text>
        <dbReference type="Rhea" id="RHEA:20345"/>
        <dbReference type="Rhea" id="RHEA-COMP:10698"/>
        <dbReference type="Rhea" id="RHEA-COMP:10700"/>
        <dbReference type="ChEBI" id="CHEBI:15378"/>
        <dbReference type="ChEBI" id="CHEBI:29950"/>
        <dbReference type="ChEBI" id="CHEBI:50058"/>
        <dbReference type="ChEBI" id="CHEBI:57783"/>
        <dbReference type="ChEBI" id="CHEBI:58349"/>
        <dbReference type="EC" id="1.8.1.9"/>
    </reaction>
</comment>
<dbReference type="GO" id="GO:0019430">
    <property type="term" value="P:removal of superoxide radicals"/>
    <property type="evidence" value="ECO:0007669"/>
    <property type="project" value="UniProtKB-UniRule"/>
</dbReference>
<dbReference type="EMBL" id="NFKK01000005">
    <property type="protein sequence ID" value="OUP53170.1"/>
    <property type="molecule type" value="Genomic_DNA"/>
</dbReference>
<dbReference type="InterPro" id="IPR023753">
    <property type="entry name" value="FAD/NAD-binding_dom"/>
</dbReference>
<evidence type="ECO:0000259" key="5">
    <source>
        <dbReference type="Pfam" id="PF07992"/>
    </source>
</evidence>
<evidence type="ECO:0000256" key="3">
    <source>
        <dbReference type="ARBA" id="ARBA00023002"/>
    </source>
</evidence>
<dbReference type="InterPro" id="IPR050097">
    <property type="entry name" value="Ferredoxin-NADP_redctase_2"/>
</dbReference>
<dbReference type="GO" id="GO:0004791">
    <property type="term" value="F:thioredoxin-disulfide reductase (NADPH) activity"/>
    <property type="evidence" value="ECO:0007669"/>
    <property type="project" value="UniProtKB-UniRule"/>
</dbReference>
<keyword evidence="2 4" id="KW-0285">Flavoprotein</keyword>
<evidence type="ECO:0000256" key="1">
    <source>
        <dbReference type="ARBA" id="ARBA00009333"/>
    </source>
</evidence>
<dbReference type="InterPro" id="IPR036188">
    <property type="entry name" value="FAD/NAD-bd_sf"/>
</dbReference>
<dbReference type="PRINTS" id="PR00469">
    <property type="entry name" value="PNDRDTASEII"/>
</dbReference>
<reference evidence="7" key="1">
    <citation type="submission" date="2017-04" db="EMBL/GenBank/DDBJ databases">
        <title>Function of individual gut microbiota members based on whole genome sequencing of pure cultures obtained from chicken caecum.</title>
        <authorList>
            <person name="Medvecky M."/>
            <person name="Cejkova D."/>
            <person name="Polansky O."/>
            <person name="Karasova D."/>
            <person name="Kubasova T."/>
            <person name="Cizek A."/>
            <person name="Rychlik I."/>
        </authorList>
    </citation>
    <scope>NUCLEOTIDE SEQUENCE [LARGE SCALE GENOMIC DNA]</scope>
    <source>
        <strain evidence="7">An180</strain>
    </source>
</reference>
<gene>
    <name evidence="6" type="ORF">B5F17_06250</name>
</gene>
<dbReference type="RefSeq" id="WP_087371983.1">
    <property type="nucleotide sequence ID" value="NZ_NFKK01000005.1"/>
</dbReference>
<dbReference type="Proteomes" id="UP000195897">
    <property type="component" value="Unassembled WGS sequence"/>
</dbReference>
<dbReference type="PRINTS" id="PR00368">
    <property type="entry name" value="FADPNR"/>
</dbReference>
<protein>
    <recommendedName>
        <fullName evidence="4">Thioredoxin reductase</fullName>
        <ecNumber evidence="4">1.8.1.9</ecNumber>
    </recommendedName>
</protein>
<feature type="domain" description="FAD/NAD(P)-binding" evidence="5">
    <location>
        <begin position="6"/>
        <end position="294"/>
    </location>
</feature>
<evidence type="ECO:0000313" key="7">
    <source>
        <dbReference type="Proteomes" id="UP000195897"/>
    </source>
</evidence>
<dbReference type="PANTHER" id="PTHR48105">
    <property type="entry name" value="THIOREDOXIN REDUCTASE 1-RELATED-RELATED"/>
    <property type="match status" value="1"/>
</dbReference>
<evidence type="ECO:0000256" key="2">
    <source>
        <dbReference type="ARBA" id="ARBA00022630"/>
    </source>
</evidence>
<proteinExistence type="inferred from homology"/>
<keyword evidence="3 4" id="KW-0560">Oxidoreductase</keyword>
<dbReference type="InterPro" id="IPR005982">
    <property type="entry name" value="Thioredox_Rdtase"/>
</dbReference>
<accession>A0A1Y4LBA1</accession>
<dbReference type="Pfam" id="PF07992">
    <property type="entry name" value="Pyr_redox_2"/>
    <property type="match status" value="1"/>
</dbReference>
<name>A0A1Y4LBA1_9FIRM</name>
<dbReference type="NCBIfam" id="TIGR01292">
    <property type="entry name" value="TRX_reduct"/>
    <property type="match status" value="1"/>
</dbReference>
<organism evidence="6 7">
    <name type="scientific">Butyricicoccus pullicaecorum</name>
    <dbReference type="NCBI Taxonomy" id="501571"/>
    <lineage>
        <taxon>Bacteria</taxon>
        <taxon>Bacillati</taxon>
        <taxon>Bacillota</taxon>
        <taxon>Clostridia</taxon>
        <taxon>Eubacteriales</taxon>
        <taxon>Butyricicoccaceae</taxon>
        <taxon>Butyricicoccus</taxon>
    </lineage>
</organism>
<dbReference type="EC" id="1.8.1.9" evidence="4"/>
<evidence type="ECO:0000313" key="6">
    <source>
        <dbReference type="EMBL" id="OUP53170.1"/>
    </source>
</evidence>
<dbReference type="SUPFAM" id="SSF51905">
    <property type="entry name" value="FAD/NAD(P)-binding domain"/>
    <property type="match status" value="1"/>
</dbReference>
<comment type="similarity">
    <text evidence="1 4">Belongs to the class-II pyridine nucleotide-disulfide oxidoreductase family.</text>
</comment>
<dbReference type="GO" id="GO:0005737">
    <property type="term" value="C:cytoplasm"/>
    <property type="evidence" value="ECO:0007669"/>
    <property type="project" value="InterPro"/>
</dbReference>
<keyword evidence="4" id="KW-0676">Redox-active center</keyword>
<comment type="subunit">
    <text evidence="4">Homodimer.</text>
</comment>
<comment type="cofactor">
    <cofactor evidence="4">
        <name>FAD</name>
        <dbReference type="ChEBI" id="CHEBI:57692"/>
    </cofactor>
</comment>
<comment type="caution">
    <text evidence="6">The sequence shown here is derived from an EMBL/GenBank/DDBJ whole genome shotgun (WGS) entry which is preliminary data.</text>
</comment>
<evidence type="ECO:0000256" key="4">
    <source>
        <dbReference type="RuleBase" id="RU003880"/>
    </source>
</evidence>
<sequence length="308" mass="32654">MKHSTYDVVIIGGGPGGYAAALYCVRAGLSTLVLEKLSAGGQMATTTQVDNYPGFDEGIDGFELAEKMQRGAERFGAETEYAEVTALDLTAQPKRITTSAGDVFGRTVILATGASPRPLGIPDEDALRGRGVSYCATCDGMFFRGKTVVVAGGGNSAAEDALSLSKVCKKVYLVHRRDTLRATKSYLAPLEKASNLEFVWNKQIDRLIAPDGQLTAIGMTDRVTGEVSTLETDGLFVAIGRVPDTALIAGQVELDEQGYIVADETTRTSVPGVFAVGDARVKPLRQIITAASDGATASKFVEEYLNQL</sequence>